<proteinExistence type="predicted"/>
<dbReference type="Proteomes" id="UP001481872">
    <property type="component" value="Unassembled WGS sequence"/>
</dbReference>
<keyword evidence="1" id="KW-0812">Transmembrane</keyword>
<keyword evidence="3" id="KW-1185">Reference proteome</keyword>
<sequence>MQKQLKNGILFVVFLLLCFLLTFTPLMMDKVDLSSEEEKNAAFDGLIFDDPTRIDNLQVTRRIEKGPKILYRYDVKFQYQGKDTSVRLLGVPVRNVYLPKGANGSKSKVKLKGEYDKINGAVYDNLQMNTVLGKEKLTFQPASEMRIPLSEEVEDYAFTVVTDPATVVSYTGRTMADIGVFLTNGKVDKFSDALGIEDKGLHPETSTKTQSGVYINTLELMDQGVMGRAHAVKTVATVLTILSVVAGLVILLLDRRKLYPVVYGAMVLFAFAAPALRLKAPTNGGIFIAMPVAAFVAYLLFKLMTRSNLKLKALDFRQGLGMALIVFVLATYIFAVPKGFYL</sequence>
<evidence type="ECO:0000256" key="1">
    <source>
        <dbReference type="SAM" id="Phobius"/>
    </source>
</evidence>
<organism evidence="2 3">
    <name type="scientific">Aedoeadaptatus acetigenes</name>
    <dbReference type="NCBI Taxonomy" id="2981723"/>
    <lineage>
        <taxon>Bacteria</taxon>
        <taxon>Bacillati</taxon>
        <taxon>Bacillota</taxon>
        <taxon>Tissierellia</taxon>
        <taxon>Tissierellales</taxon>
        <taxon>Peptoniphilaceae</taxon>
        <taxon>Aedoeadaptatus</taxon>
    </lineage>
</organism>
<reference evidence="2 3" key="1">
    <citation type="submission" date="2024-04" db="EMBL/GenBank/DDBJ databases">
        <title>Human intestinal bacterial collection.</title>
        <authorList>
            <person name="Pauvert C."/>
            <person name="Hitch T.C.A."/>
            <person name="Clavel T."/>
        </authorList>
    </citation>
    <scope>NUCLEOTIDE SEQUENCE [LARGE SCALE GENOMIC DNA]</scope>
    <source>
        <strain evidence="2 3">CLA-SR-H026</strain>
    </source>
</reference>
<evidence type="ECO:0000313" key="3">
    <source>
        <dbReference type="Proteomes" id="UP001481872"/>
    </source>
</evidence>
<accession>A0ABV1J7F2</accession>
<comment type="caution">
    <text evidence="2">The sequence shown here is derived from an EMBL/GenBank/DDBJ whole genome shotgun (WGS) entry which is preliminary data.</text>
</comment>
<name>A0ABV1J7F2_9FIRM</name>
<feature type="transmembrane region" description="Helical" evidence="1">
    <location>
        <begin position="284"/>
        <end position="301"/>
    </location>
</feature>
<feature type="transmembrane region" description="Helical" evidence="1">
    <location>
        <begin position="235"/>
        <end position="253"/>
    </location>
</feature>
<dbReference type="EMBL" id="JBBNPS010000014">
    <property type="protein sequence ID" value="MEQ3353828.1"/>
    <property type="molecule type" value="Genomic_DNA"/>
</dbReference>
<protein>
    <submittedName>
        <fullName evidence="2">Uncharacterized protein</fullName>
    </submittedName>
</protein>
<dbReference type="RefSeq" id="WP_148474289.1">
    <property type="nucleotide sequence ID" value="NZ_JBBNPS010000014.1"/>
</dbReference>
<evidence type="ECO:0000313" key="2">
    <source>
        <dbReference type="EMBL" id="MEQ3353828.1"/>
    </source>
</evidence>
<feature type="transmembrane region" description="Helical" evidence="1">
    <location>
        <begin position="322"/>
        <end position="341"/>
    </location>
</feature>
<keyword evidence="1" id="KW-0472">Membrane</keyword>
<feature type="transmembrane region" description="Helical" evidence="1">
    <location>
        <begin position="260"/>
        <end position="278"/>
    </location>
</feature>
<gene>
    <name evidence="2" type="ORF">AAA081_05870</name>
</gene>
<keyword evidence="1" id="KW-1133">Transmembrane helix</keyword>